<dbReference type="InterPro" id="IPR011006">
    <property type="entry name" value="CheY-like_superfamily"/>
</dbReference>
<dbReference type="PROSITE" id="PS50043">
    <property type="entry name" value="HTH_LUXR_2"/>
    <property type="match status" value="1"/>
</dbReference>
<protein>
    <submittedName>
        <fullName evidence="6">Response regulator</fullName>
    </submittedName>
</protein>
<evidence type="ECO:0000256" key="3">
    <source>
        <dbReference type="PROSITE-ProRule" id="PRU00169"/>
    </source>
</evidence>
<dbReference type="SMART" id="SM00421">
    <property type="entry name" value="HTH_LUXR"/>
    <property type="match status" value="1"/>
</dbReference>
<evidence type="ECO:0000256" key="1">
    <source>
        <dbReference type="ARBA" id="ARBA00022553"/>
    </source>
</evidence>
<comment type="caution">
    <text evidence="6">The sequence shown here is derived from an EMBL/GenBank/DDBJ whole genome shotgun (WGS) entry which is preliminary data.</text>
</comment>
<dbReference type="SMART" id="SM00448">
    <property type="entry name" value="REC"/>
    <property type="match status" value="1"/>
</dbReference>
<accession>A0ABV5ISP1</accession>
<evidence type="ECO:0000256" key="2">
    <source>
        <dbReference type="ARBA" id="ARBA00023125"/>
    </source>
</evidence>
<dbReference type="CDD" id="cd06170">
    <property type="entry name" value="LuxR_C_like"/>
    <property type="match status" value="1"/>
</dbReference>
<name>A0ABV5ISP1_9ACTN</name>
<dbReference type="InterPro" id="IPR016032">
    <property type="entry name" value="Sig_transdc_resp-reg_C-effctor"/>
</dbReference>
<reference evidence="6 7" key="1">
    <citation type="submission" date="2024-09" db="EMBL/GenBank/DDBJ databases">
        <authorList>
            <person name="Sun Q."/>
            <person name="Mori K."/>
        </authorList>
    </citation>
    <scope>NUCLEOTIDE SEQUENCE [LARGE SCALE GENOMIC DNA]</scope>
    <source>
        <strain evidence="6 7">CCM 3426</strain>
    </source>
</reference>
<dbReference type="PANTHER" id="PTHR43214:SF37">
    <property type="entry name" value="TRANSCRIPTIONAL REGULATORY PROTEIN YDFI"/>
    <property type="match status" value="1"/>
</dbReference>
<dbReference type="CDD" id="cd17535">
    <property type="entry name" value="REC_NarL-like"/>
    <property type="match status" value="1"/>
</dbReference>
<dbReference type="InterPro" id="IPR001789">
    <property type="entry name" value="Sig_transdc_resp-reg_receiver"/>
</dbReference>
<dbReference type="PROSITE" id="PS50110">
    <property type="entry name" value="RESPONSE_REGULATORY"/>
    <property type="match status" value="1"/>
</dbReference>
<proteinExistence type="predicted"/>
<dbReference type="InterPro" id="IPR039420">
    <property type="entry name" value="WalR-like"/>
</dbReference>
<feature type="modified residue" description="4-aspartylphosphate" evidence="3">
    <location>
        <position position="59"/>
    </location>
</feature>
<dbReference type="Gene3D" id="3.40.50.2300">
    <property type="match status" value="1"/>
</dbReference>
<organism evidence="6 7">
    <name type="scientific">Nonomuraea spiralis</name>
    <dbReference type="NCBI Taxonomy" id="46182"/>
    <lineage>
        <taxon>Bacteria</taxon>
        <taxon>Bacillati</taxon>
        <taxon>Actinomycetota</taxon>
        <taxon>Actinomycetes</taxon>
        <taxon>Streptosporangiales</taxon>
        <taxon>Streptosporangiaceae</taxon>
        <taxon>Nonomuraea</taxon>
    </lineage>
</organism>
<keyword evidence="2" id="KW-0238">DNA-binding</keyword>
<dbReference type="SUPFAM" id="SSF46894">
    <property type="entry name" value="C-terminal effector domain of the bipartite response regulators"/>
    <property type="match status" value="1"/>
</dbReference>
<dbReference type="EMBL" id="JBHMEI010000044">
    <property type="protein sequence ID" value="MFB9207010.1"/>
    <property type="molecule type" value="Genomic_DNA"/>
</dbReference>
<dbReference type="RefSeq" id="WP_189650394.1">
    <property type="nucleotide sequence ID" value="NZ_BMRC01000013.1"/>
</dbReference>
<evidence type="ECO:0000259" key="4">
    <source>
        <dbReference type="PROSITE" id="PS50043"/>
    </source>
</evidence>
<dbReference type="InterPro" id="IPR058245">
    <property type="entry name" value="NreC/VraR/RcsB-like_REC"/>
</dbReference>
<keyword evidence="7" id="KW-1185">Reference proteome</keyword>
<evidence type="ECO:0000313" key="7">
    <source>
        <dbReference type="Proteomes" id="UP001589647"/>
    </source>
</evidence>
<gene>
    <name evidence="6" type="ORF">ACFFV7_37865</name>
</gene>
<sequence>MRREGSIDVLIADDHTILRETLKQTLELEPDLCVVATAGDARATVTSAEALRPDVVVLDVEMPGDGVVRTTKHIHRVSPRSRVIVLSMYDDPVLVQELIAHGVRGYLLKSVGREELVQAIRGVCADAERVVLSVSRESLMMSRRPRAGKLSERELSVLSLAAQGLSNAQIGTRLMIAEGTVKRHLRNIFTKLDATSRLDAVNKAMAASLLTL</sequence>
<feature type="domain" description="HTH luxR-type" evidence="4">
    <location>
        <begin position="143"/>
        <end position="208"/>
    </location>
</feature>
<dbReference type="PRINTS" id="PR00038">
    <property type="entry name" value="HTHLUXR"/>
</dbReference>
<evidence type="ECO:0000259" key="5">
    <source>
        <dbReference type="PROSITE" id="PS50110"/>
    </source>
</evidence>
<dbReference type="PROSITE" id="PS00622">
    <property type="entry name" value="HTH_LUXR_1"/>
    <property type="match status" value="1"/>
</dbReference>
<dbReference type="SUPFAM" id="SSF52172">
    <property type="entry name" value="CheY-like"/>
    <property type="match status" value="1"/>
</dbReference>
<dbReference type="InterPro" id="IPR000792">
    <property type="entry name" value="Tscrpt_reg_LuxR_C"/>
</dbReference>
<keyword evidence="1 3" id="KW-0597">Phosphoprotein</keyword>
<dbReference type="Pfam" id="PF00072">
    <property type="entry name" value="Response_reg"/>
    <property type="match status" value="1"/>
</dbReference>
<dbReference type="Proteomes" id="UP001589647">
    <property type="component" value="Unassembled WGS sequence"/>
</dbReference>
<dbReference type="Pfam" id="PF00196">
    <property type="entry name" value="GerE"/>
    <property type="match status" value="1"/>
</dbReference>
<evidence type="ECO:0000313" key="6">
    <source>
        <dbReference type="EMBL" id="MFB9207010.1"/>
    </source>
</evidence>
<feature type="domain" description="Response regulatory" evidence="5">
    <location>
        <begin position="8"/>
        <end position="124"/>
    </location>
</feature>
<dbReference type="PANTHER" id="PTHR43214">
    <property type="entry name" value="TWO-COMPONENT RESPONSE REGULATOR"/>
    <property type="match status" value="1"/>
</dbReference>